<organism evidence="2 3">
    <name type="scientific">Pedobacter jeongneungensis</name>
    <dbReference type="NCBI Taxonomy" id="947309"/>
    <lineage>
        <taxon>Bacteria</taxon>
        <taxon>Pseudomonadati</taxon>
        <taxon>Bacteroidota</taxon>
        <taxon>Sphingobacteriia</taxon>
        <taxon>Sphingobacteriales</taxon>
        <taxon>Sphingobacteriaceae</taxon>
        <taxon>Pedobacter</taxon>
    </lineage>
</organism>
<feature type="transmembrane region" description="Helical" evidence="1">
    <location>
        <begin position="90"/>
        <end position="110"/>
    </location>
</feature>
<accession>A0ABP8BP48</accession>
<name>A0ABP8BP48_9SPHI</name>
<evidence type="ECO:0000256" key="1">
    <source>
        <dbReference type="SAM" id="Phobius"/>
    </source>
</evidence>
<sequence length="112" mass="13011">MCYFYLYNNYYNRITPIFCQTEALFLILVRFLNNMNISITQLYALLSEKLDKDTAEQLTSYIEAKVDKTVIDKTTHLASKEDLANAKTDMIKWFVGLFIALALMIIGLYFKG</sequence>
<gene>
    <name evidence="2" type="ORF">GCM10022289_41630</name>
</gene>
<comment type="caution">
    <text evidence="2">The sequence shown here is derived from an EMBL/GenBank/DDBJ whole genome shotgun (WGS) entry which is preliminary data.</text>
</comment>
<proteinExistence type="predicted"/>
<keyword evidence="3" id="KW-1185">Reference proteome</keyword>
<dbReference type="EMBL" id="BAABBY010000012">
    <property type="protein sequence ID" value="GAA4211756.1"/>
    <property type="molecule type" value="Genomic_DNA"/>
</dbReference>
<dbReference type="Proteomes" id="UP001501772">
    <property type="component" value="Unassembled WGS sequence"/>
</dbReference>
<reference evidence="3" key="1">
    <citation type="journal article" date="2019" name="Int. J. Syst. Evol. Microbiol.">
        <title>The Global Catalogue of Microorganisms (GCM) 10K type strain sequencing project: providing services to taxonomists for standard genome sequencing and annotation.</title>
        <authorList>
            <consortium name="The Broad Institute Genomics Platform"/>
            <consortium name="The Broad Institute Genome Sequencing Center for Infectious Disease"/>
            <person name="Wu L."/>
            <person name="Ma J."/>
        </authorList>
    </citation>
    <scope>NUCLEOTIDE SEQUENCE [LARGE SCALE GENOMIC DNA]</scope>
    <source>
        <strain evidence="3">JCM 17626</strain>
    </source>
</reference>
<keyword evidence="1" id="KW-0812">Transmembrane</keyword>
<evidence type="ECO:0000313" key="3">
    <source>
        <dbReference type="Proteomes" id="UP001501772"/>
    </source>
</evidence>
<keyword evidence="1" id="KW-1133">Transmembrane helix</keyword>
<feature type="transmembrane region" description="Helical" evidence="1">
    <location>
        <begin position="14"/>
        <end position="32"/>
    </location>
</feature>
<keyword evidence="1" id="KW-0472">Membrane</keyword>
<protein>
    <submittedName>
        <fullName evidence="2">Uncharacterized protein</fullName>
    </submittedName>
</protein>
<evidence type="ECO:0000313" key="2">
    <source>
        <dbReference type="EMBL" id="GAA4211756.1"/>
    </source>
</evidence>